<evidence type="ECO:0000256" key="4">
    <source>
        <dbReference type="ARBA" id="ARBA00013346"/>
    </source>
</evidence>
<dbReference type="CDD" id="cd02440">
    <property type="entry name" value="AdoMet_MTases"/>
    <property type="match status" value="1"/>
</dbReference>
<dbReference type="PANTHER" id="PTHR11579:SF0">
    <property type="entry name" value="PROTEIN-L-ISOASPARTATE(D-ASPARTATE) O-METHYLTRANSFERASE"/>
    <property type="match status" value="1"/>
</dbReference>
<evidence type="ECO:0000256" key="10">
    <source>
        <dbReference type="ARBA" id="ARBA00031323"/>
    </source>
</evidence>
<evidence type="ECO:0000256" key="8">
    <source>
        <dbReference type="ARBA" id="ARBA00022691"/>
    </source>
</evidence>
<evidence type="ECO:0000313" key="12">
    <source>
        <dbReference type="EMBL" id="CAA9526275.1"/>
    </source>
</evidence>
<keyword evidence="8" id="KW-0949">S-adenosyl-L-methionine</keyword>
<dbReference type="GO" id="GO:0004719">
    <property type="term" value="F:protein-L-isoaspartate (D-aspartate) O-methyltransferase activity"/>
    <property type="evidence" value="ECO:0007669"/>
    <property type="project" value="UniProtKB-EC"/>
</dbReference>
<organism evidence="12">
    <name type="scientific">uncultured Solirubrobacteraceae bacterium</name>
    <dbReference type="NCBI Taxonomy" id="1162706"/>
    <lineage>
        <taxon>Bacteria</taxon>
        <taxon>Bacillati</taxon>
        <taxon>Actinomycetota</taxon>
        <taxon>Thermoleophilia</taxon>
        <taxon>Solirubrobacterales</taxon>
        <taxon>Solirubrobacteraceae</taxon>
        <taxon>environmental samples</taxon>
    </lineage>
</organism>
<dbReference type="Gene3D" id="3.40.50.150">
    <property type="entry name" value="Vaccinia Virus protein VP39"/>
    <property type="match status" value="1"/>
</dbReference>
<dbReference type="InterPro" id="IPR000682">
    <property type="entry name" value="PCMT"/>
</dbReference>
<proteinExistence type="inferred from homology"/>
<dbReference type="EMBL" id="CADCVQ010000155">
    <property type="protein sequence ID" value="CAA9526275.1"/>
    <property type="molecule type" value="Genomic_DNA"/>
</dbReference>
<evidence type="ECO:0000256" key="11">
    <source>
        <dbReference type="ARBA" id="ARBA00031350"/>
    </source>
</evidence>
<keyword evidence="5" id="KW-0963">Cytoplasm</keyword>
<reference evidence="12" key="1">
    <citation type="submission" date="2020-02" db="EMBL/GenBank/DDBJ databases">
        <authorList>
            <person name="Meier V. D."/>
        </authorList>
    </citation>
    <scope>NUCLEOTIDE SEQUENCE</scope>
    <source>
        <strain evidence="12">AVDCRST_MAG67</strain>
    </source>
</reference>
<dbReference type="PANTHER" id="PTHR11579">
    <property type="entry name" value="PROTEIN-L-ISOASPARTATE O-METHYLTRANSFERASE"/>
    <property type="match status" value="1"/>
</dbReference>
<name>A0A6J4TKG5_9ACTN</name>
<dbReference type="EC" id="2.1.1.77" evidence="3"/>
<evidence type="ECO:0000256" key="1">
    <source>
        <dbReference type="ARBA" id="ARBA00004496"/>
    </source>
</evidence>
<evidence type="ECO:0000256" key="5">
    <source>
        <dbReference type="ARBA" id="ARBA00022490"/>
    </source>
</evidence>
<keyword evidence="7 12" id="KW-0808">Transferase</keyword>
<dbReference type="GO" id="GO:0032259">
    <property type="term" value="P:methylation"/>
    <property type="evidence" value="ECO:0007669"/>
    <property type="project" value="UniProtKB-KW"/>
</dbReference>
<accession>A0A6J4TKG5</accession>
<protein>
    <recommendedName>
        <fullName evidence="4">Protein-L-isoaspartate O-methyltransferase</fullName>
        <ecNumber evidence="3">2.1.1.77</ecNumber>
    </recommendedName>
    <alternativeName>
        <fullName evidence="11">L-isoaspartyl protein carboxyl methyltransferase</fullName>
    </alternativeName>
    <alternativeName>
        <fullName evidence="9">Protein L-isoaspartyl methyltransferase</fullName>
    </alternativeName>
    <alternativeName>
        <fullName evidence="10">Protein-beta-aspartate methyltransferase</fullName>
    </alternativeName>
</protein>
<dbReference type="AlphaFoldDB" id="A0A6J4TKG5"/>
<comment type="similarity">
    <text evidence="2">Belongs to the methyltransferase superfamily. L-isoaspartyl/D-aspartyl protein methyltransferase family.</text>
</comment>
<keyword evidence="6 12" id="KW-0489">Methyltransferase</keyword>
<evidence type="ECO:0000256" key="9">
    <source>
        <dbReference type="ARBA" id="ARBA00030757"/>
    </source>
</evidence>
<evidence type="ECO:0000256" key="3">
    <source>
        <dbReference type="ARBA" id="ARBA00011890"/>
    </source>
</evidence>
<evidence type="ECO:0000256" key="2">
    <source>
        <dbReference type="ARBA" id="ARBA00005369"/>
    </source>
</evidence>
<sequence>MSVPAIRRAFLAVPRERFLSDVAAREGLPRVYQDQAIVTVFDERGAPASSSSQPSLMASMLERLELRPGHRVLEIGAGTGYNAALLARIVGARGEVISVELDPATARRARSALATVKSAASVVVGDGRDGWARGAPYDRIVVTASSPTVQFAWHDQLADGGLLELPLVLHRGDQAQVIVTLRKDADVLRSTAVLGGGFMALRDAPGAPVPSPPPSVAAHERVDGDFRSLAQLSGAALRGLSRTRRRQLLALALSEPRRRALGLRAPLPDLMLYLTIQAPRDRLVGGWPAIGVISADGDGLALLAGGPKAFTRIEAFGDGDAERLLIELIETWKHCGRPAADDLQVTVDFDRTQRSAVRMIWDC</sequence>
<evidence type="ECO:0000256" key="7">
    <source>
        <dbReference type="ARBA" id="ARBA00022679"/>
    </source>
</evidence>
<dbReference type="Pfam" id="PF01135">
    <property type="entry name" value="PCMT"/>
    <property type="match status" value="1"/>
</dbReference>
<dbReference type="PROSITE" id="PS01279">
    <property type="entry name" value="PCMT"/>
    <property type="match status" value="1"/>
</dbReference>
<dbReference type="GO" id="GO:0005737">
    <property type="term" value="C:cytoplasm"/>
    <property type="evidence" value="ECO:0007669"/>
    <property type="project" value="UniProtKB-SubCell"/>
</dbReference>
<dbReference type="InterPro" id="IPR029063">
    <property type="entry name" value="SAM-dependent_MTases_sf"/>
</dbReference>
<dbReference type="SUPFAM" id="SSF53335">
    <property type="entry name" value="S-adenosyl-L-methionine-dependent methyltransferases"/>
    <property type="match status" value="1"/>
</dbReference>
<evidence type="ECO:0000256" key="6">
    <source>
        <dbReference type="ARBA" id="ARBA00022603"/>
    </source>
</evidence>
<comment type="subcellular location">
    <subcellularLocation>
        <location evidence="1">Cytoplasm</location>
    </subcellularLocation>
</comment>
<gene>
    <name evidence="12" type="ORF">AVDCRST_MAG67-3700</name>
</gene>